<accession>A0A6J6L5X1</accession>
<evidence type="ECO:0000313" key="2">
    <source>
        <dbReference type="EMBL" id="CAB4863304.1"/>
    </source>
</evidence>
<name>A0A6J6L5X1_9ZZZZ</name>
<dbReference type="EMBL" id="CAEZWT010000002">
    <property type="protein sequence ID" value="CAB4655675.1"/>
    <property type="molecule type" value="Genomic_DNA"/>
</dbReference>
<sequence length="497" mass="56225">MSKSQKVAEFNLWADSFHEGEWACRNIAREIESQGGSFVVQYDQGFIPAFRFKINNLEIRVHVYGNYGSWSPKPKALENLLSWGKPDLVLINDSNDEILIAVEETAATPTGNQALQRCERQFGSAIEGFPFWYLISEFGLHSDGGVRRDSVWPSLMGLEIMTSLEIPSIVLHYSDLENPEDYESGKGMKSLFRIMMGVLINSTNGVEPMRGLEEELQSQIEEMTKFIDLTATNSLYFLPESESTKKEDLTKKLCTTGDLRSSHRKDRENYLNWPLACELTALQQGEQSSRDLKKQDSFARELEKSIDKGQSYGIIRGSGSKPQKEDQMKTWISQQNSIQMTWEKEVDSKYEEAFRLHLKDFPKSPTGYHVITAPRILYLFDDFSKVVNCLSRSFPDLNYKSLLKIDSPSLVYISNSVKPGRIFGDPYTGQIAAYATSFGALSKGRKVIAYFPHQSVAQAVNNFDNPSNKGLRIMKELTDYLVFGGGITLDMKTGEVL</sequence>
<gene>
    <name evidence="1" type="ORF">UFOPK2289_00094</name>
    <name evidence="2" type="ORF">UFOPK3346_00593</name>
    <name evidence="3" type="ORF">UFOPK3670_00726</name>
    <name evidence="4" type="ORF">UFOPK4308_00792</name>
</gene>
<evidence type="ECO:0000313" key="4">
    <source>
        <dbReference type="EMBL" id="CAB5058022.1"/>
    </source>
</evidence>
<dbReference type="EMBL" id="CAFBLE010000004">
    <property type="protein sequence ID" value="CAB4863304.1"/>
    <property type="molecule type" value="Genomic_DNA"/>
</dbReference>
<dbReference type="EMBL" id="CAFBMV010000004">
    <property type="protein sequence ID" value="CAB4922014.1"/>
    <property type="molecule type" value="Genomic_DNA"/>
</dbReference>
<organism evidence="1">
    <name type="scientific">freshwater metagenome</name>
    <dbReference type="NCBI Taxonomy" id="449393"/>
    <lineage>
        <taxon>unclassified sequences</taxon>
        <taxon>metagenomes</taxon>
        <taxon>ecological metagenomes</taxon>
    </lineage>
</organism>
<evidence type="ECO:0000313" key="3">
    <source>
        <dbReference type="EMBL" id="CAB4922014.1"/>
    </source>
</evidence>
<proteinExistence type="predicted"/>
<reference evidence="1" key="1">
    <citation type="submission" date="2020-05" db="EMBL/GenBank/DDBJ databases">
        <authorList>
            <person name="Chiriac C."/>
            <person name="Salcher M."/>
            <person name="Ghai R."/>
            <person name="Kavagutti S V."/>
        </authorList>
    </citation>
    <scope>NUCLEOTIDE SEQUENCE</scope>
</reference>
<evidence type="ECO:0000313" key="1">
    <source>
        <dbReference type="EMBL" id="CAB4655675.1"/>
    </source>
</evidence>
<dbReference type="AlphaFoldDB" id="A0A6J6L5X1"/>
<protein>
    <submittedName>
        <fullName evidence="1">Unannotated protein</fullName>
    </submittedName>
</protein>
<dbReference type="EMBL" id="CAFBQL010000004">
    <property type="protein sequence ID" value="CAB5058022.1"/>
    <property type="molecule type" value="Genomic_DNA"/>
</dbReference>